<organism evidence="3 4">
    <name type="scientific">Salipaludibacillus keqinensis</name>
    <dbReference type="NCBI Taxonomy" id="2045207"/>
    <lineage>
        <taxon>Bacteria</taxon>
        <taxon>Bacillati</taxon>
        <taxon>Bacillota</taxon>
        <taxon>Bacilli</taxon>
        <taxon>Bacillales</taxon>
        <taxon>Bacillaceae</taxon>
    </lineage>
</organism>
<protein>
    <recommendedName>
        <fullName evidence="2">AB hydrolase-1 domain-containing protein</fullName>
    </recommendedName>
</protein>
<keyword evidence="4" id="KW-1185">Reference proteome</keyword>
<dbReference type="InterPro" id="IPR029058">
    <property type="entry name" value="AB_hydrolase_fold"/>
</dbReference>
<keyword evidence="1" id="KW-0732">Signal</keyword>
<feature type="signal peptide" evidence="1">
    <location>
        <begin position="1"/>
        <end position="21"/>
    </location>
</feature>
<dbReference type="Gene3D" id="3.40.50.1820">
    <property type="entry name" value="alpha/beta hydrolase"/>
    <property type="match status" value="1"/>
</dbReference>
<accession>A0A323TT99</accession>
<evidence type="ECO:0000259" key="2">
    <source>
        <dbReference type="Pfam" id="PF00561"/>
    </source>
</evidence>
<dbReference type="SUPFAM" id="SSF53474">
    <property type="entry name" value="alpha/beta-Hydrolases"/>
    <property type="match status" value="1"/>
</dbReference>
<evidence type="ECO:0000313" key="4">
    <source>
        <dbReference type="Proteomes" id="UP000248214"/>
    </source>
</evidence>
<dbReference type="PANTHER" id="PTHR37946">
    <property type="entry name" value="SLL1969 PROTEIN"/>
    <property type="match status" value="1"/>
</dbReference>
<dbReference type="RefSeq" id="WP_110610224.1">
    <property type="nucleotide sequence ID" value="NZ_PDOD01000003.1"/>
</dbReference>
<dbReference type="Proteomes" id="UP000248214">
    <property type="component" value="Unassembled WGS sequence"/>
</dbReference>
<dbReference type="InterPro" id="IPR000073">
    <property type="entry name" value="AB_hydrolase_1"/>
</dbReference>
<dbReference type="AlphaFoldDB" id="A0A323TT99"/>
<reference evidence="3 4" key="1">
    <citation type="submission" date="2017-10" db="EMBL/GenBank/DDBJ databases">
        <title>Bacillus sp. nov., a halophilic bacterium isolated from a Keqin Lake.</title>
        <authorList>
            <person name="Wang H."/>
        </authorList>
    </citation>
    <scope>NUCLEOTIDE SEQUENCE [LARGE SCALE GENOMIC DNA]</scope>
    <source>
        <strain evidence="3 4">KQ-12</strain>
    </source>
</reference>
<evidence type="ECO:0000256" key="1">
    <source>
        <dbReference type="SAM" id="SignalP"/>
    </source>
</evidence>
<evidence type="ECO:0000313" key="3">
    <source>
        <dbReference type="EMBL" id="PYZ92675.1"/>
    </source>
</evidence>
<dbReference type="EMBL" id="PDOD01000003">
    <property type="protein sequence ID" value="PYZ92675.1"/>
    <property type="molecule type" value="Genomic_DNA"/>
</dbReference>
<gene>
    <name evidence="3" type="ORF">CR194_13495</name>
</gene>
<comment type="caution">
    <text evidence="3">The sequence shown here is derived from an EMBL/GenBank/DDBJ whole genome shotgun (WGS) entry which is preliminary data.</text>
</comment>
<feature type="domain" description="AB hydrolase-1" evidence="2">
    <location>
        <begin position="57"/>
        <end position="182"/>
    </location>
</feature>
<dbReference type="Pfam" id="PF00561">
    <property type="entry name" value="Abhydrolase_1"/>
    <property type="match status" value="1"/>
</dbReference>
<proteinExistence type="predicted"/>
<feature type="chain" id="PRO_5038390990" description="AB hydrolase-1 domain-containing protein" evidence="1">
    <location>
        <begin position="22"/>
        <end position="523"/>
    </location>
</feature>
<dbReference type="OrthoDB" id="9765872at2"/>
<sequence>MKKKISLLTLALALLVTFAIQEIGLANGNFEETIGTPFEPGTIHIGILPDERDAEKPVIVFVQGLTNNSSTWYQGNNMYSLAQQEGYETAFVELYDSGGTPKSYWDNGELLAHQLEEISEYFDGKKLVVVGYSKGGVDAQVALIHEGKHHLVSDVITIGSPHKGSELADLANSSSLGWLAALIGQNSEGTASLQTGVMNHFRSITDSRWETQQNRYYTIAGNRSGPLFSNYWFGGGFIPGPSDGVVSVESAYLPYGNMLAIGNWNHGQVHQGSNALPVFKNYLTTSKPMEEIAYDRLISQSDGDYLDYIVRGGKQSGIAEEIFAVEKDVKKLTINWMSATELDTVELIAPGSNEKKVYDVESKQDETGYFEGAWHHYLEIENPKKGDWTIRTHTNENSAYAFFVKFDSKLNKQLKLVEDRNKKNWKFETEFTPGNNRGQVPFEMFYEINFVPEKGKANKKIGHKIRDYKQSQRQNENNQVTIPDRGEGAYNATIDIEGVTPEGDKFQRTVIKSIYIDDNGNAY</sequence>
<dbReference type="PANTHER" id="PTHR37946:SF1">
    <property type="entry name" value="SLL1969 PROTEIN"/>
    <property type="match status" value="1"/>
</dbReference>
<name>A0A323TT99_9BACI</name>